<dbReference type="PANTHER" id="PTHR10612">
    <property type="entry name" value="APOLIPOPROTEIN D"/>
    <property type="match status" value="1"/>
</dbReference>
<dbReference type="CDD" id="cd19438">
    <property type="entry name" value="lipocalin_Blc-like"/>
    <property type="match status" value="1"/>
</dbReference>
<dbReference type="PRINTS" id="PR01171">
    <property type="entry name" value="BCTLIPOCALIN"/>
</dbReference>
<dbReference type="PIRSF" id="PIRSF036893">
    <property type="entry name" value="Lipocalin_ApoD"/>
    <property type="match status" value="1"/>
</dbReference>
<feature type="signal peptide" evidence="12">
    <location>
        <begin position="1"/>
        <end position="20"/>
    </location>
</feature>
<keyword evidence="7 13" id="KW-0564">Palmitate</keyword>
<name>A0A4V4N7R3_9NEIS</name>
<keyword evidence="6 12" id="KW-0472">Membrane</keyword>
<evidence type="ECO:0000256" key="2">
    <source>
        <dbReference type="ARBA" id="ARBA00006889"/>
    </source>
</evidence>
<organism evidence="15 16">
    <name type="scientific">Crenobacter intestini</name>
    <dbReference type="NCBI Taxonomy" id="2563443"/>
    <lineage>
        <taxon>Bacteria</taxon>
        <taxon>Pseudomonadati</taxon>
        <taxon>Pseudomonadota</taxon>
        <taxon>Betaproteobacteria</taxon>
        <taxon>Neisseriales</taxon>
        <taxon>Neisseriaceae</taxon>
        <taxon>Crenobacter</taxon>
    </lineage>
</organism>
<comment type="caution">
    <text evidence="15">The sequence shown here is derived from an EMBL/GenBank/DDBJ whole genome shotgun (WGS) entry which is preliminary data.</text>
</comment>
<comment type="similarity">
    <text evidence="2 12">Belongs to the calycin superfamily. Lipocalin family.</text>
</comment>
<dbReference type="InterPro" id="IPR002446">
    <property type="entry name" value="Lipocalin_bac"/>
</dbReference>
<evidence type="ECO:0000256" key="10">
    <source>
        <dbReference type="ARBA" id="ARBA00057024"/>
    </source>
</evidence>
<evidence type="ECO:0000256" key="4">
    <source>
        <dbReference type="ARBA" id="ARBA00022729"/>
    </source>
</evidence>
<dbReference type="PROSITE" id="PS51257">
    <property type="entry name" value="PROKAR_LIPOPROTEIN"/>
    <property type="match status" value="1"/>
</dbReference>
<dbReference type="GO" id="GO:0006950">
    <property type="term" value="P:response to stress"/>
    <property type="evidence" value="ECO:0007669"/>
    <property type="project" value="UniProtKB-ARBA"/>
</dbReference>
<dbReference type="EMBL" id="STGJ01000011">
    <property type="protein sequence ID" value="TIC81363.1"/>
    <property type="molecule type" value="Genomic_DNA"/>
</dbReference>
<evidence type="ECO:0000256" key="7">
    <source>
        <dbReference type="ARBA" id="ARBA00023139"/>
    </source>
</evidence>
<dbReference type="RefSeq" id="WP_136553831.1">
    <property type="nucleotide sequence ID" value="NZ_STGJ01000011.1"/>
</dbReference>
<keyword evidence="8 12" id="KW-0998">Cell outer membrane</keyword>
<dbReference type="InterPro" id="IPR022272">
    <property type="entry name" value="Lipocalin_CS"/>
</dbReference>
<dbReference type="GO" id="GO:0008289">
    <property type="term" value="F:lipid binding"/>
    <property type="evidence" value="ECO:0007669"/>
    <property type="project" value="UniProtKB-UniRule"/>
</dbReference>
<dbReference type="InterPro" id="IPR000566">
    <property type="entry name" value="Lipocln_cytosolic_FA-bd_dom"/>
</dbReference>
<dbReference type="Gene3D" id="2.40.128.20">
    <property type="match status" value="1"/>
</dbReference>
<protein>
    <recommendedName>
        <fullName evidence="11 12">Outer membrane lipoprotein Blc</fullName>
    </recommendedName>
</protein>
<proteinExistence type="inferred from homology"/>
<comment type="subcellular location">
    <subcellularLocation>
        <location evidence="1">Cell outer membrane</location>
        <topology evidence="1">Lipid-anchor</topology>
    </subcellularLocation>
</comment>
<dbReference type="InterPro" id="IPR022271">
    <property type="entry name" value="Lipocalin_ApoD"/>
</dbReference>
<evidence type="ECO:0000256" key="6">
    <source>
        <dbReference type="ARBA" id="ARBA00023136"/>
    </source>
</evidence>
<dbReference type="InterPro" id="IPR012674">
    <property type="entry name" value="Calycin"/>
</dbReference>
<sequence>MRLASVHTLLIAATSLLLSACSTLPPAGITPVTGFEPARYTGKWYEIARLDHVFERGLSDVSADYTQKADGSIRVLNRGYDTAGARWKEAEGRALFNTSPDVASLKVSFFGPFFGGYHVVALDPHYQWALVAGNNRDYLWILAREKTLPADIKTALLAQAAALGYATEKLIWVTQTRPDA</sequence>
<dbReference type="GO" id="GO:0009279">
    <property type="term" value="C:cell outer membrane"/>
    <property type="evidence" value="ECO:0007669"/>
    <property type="project" value="UniProtKB-SubCell"/>
</dbReference>
<keyword evidence="5 12" id="KW-0446">Lipid-binding</keyword>
<evidence type="ECO:0000313" key="15">
    <source>
        <dbReference type="EMBL" id="TIC81363.1"/>
    </source>
</evidence>
<dbReference type="Pfam" id="PF08212">
    <property type="entry name" value="Lipocalin_2"/>
    <property type="match status" value="1"/>
</dbReference>
<evidence type="ECO:0000313" key="16">
    <source>
        <dbReference type="Proteomes" id="UP000308891"/>
    </source>
</evidence>
<feature type="lipid moiety-binding region" description="S-diacylglycerol cysteine" evidence="13">
    <location>
        <position position="21"/>
    </location>
</feature>
<evidence type="ECO:0000256" key="1">
    <source>
        <dbReference type="ARBA" id="ARBA00004459"/>
    </source>
</evidence>
<evidence type="ECO:0000256" key="8">
    <source>
        <dbReference type="ARBA" id="ARBA00023237"/>
    </source>
</evidence>
<feature type="lipid moiety-binding region" description="N-palmitoyl cysteine" evidence="13">
    <location>
        <position position="21"/>
    </location>
</feature>
<dbReference type="AlphaFoldDB" id="A0A4V4N7R3"/>
<comment type="subunit">
    <text evidence="3 12">Homodimer.</text>
</comment>
<evidence type="ECO:0000259" key="14">
    <source>
        <dbReference type="Pfam" id="PF08212"/>
    </source>
</evidence>
<dbReference type="FunFam" id="2.40.128.20:FF:000002">
    <property type="entry name" value="Outer membrane lipoprotein Blc"/>
    <property type="match status" value="1"/>
</dbReference>
<keyword evidence="4 12" id="KW-0732">Signal</keyword>
<feature type="chain" id="PRO_5021062012" description="Outer membrane lipoprotein Blc" evidence="12">
    <location>
        <begin position="21"/>
        <end position="180"/>
    </location>
</feature>
<dbReference type="Proteomes" id="UP000308891">
    <property type="component" value="Unassembled WGS sequence"/>
</dbReference>
<gene>
    <name evidence="15" type="ORF">E5K04_10610</name>
</gene>
<keyword evidence="16" id="KW-1185">Reference proteome</keyword>
<evidence type="ECO:0000256" key="11">
    <source>
        <dbReference type="ARBA" id="ARBA00071217"/>
    </source>
</evidence>
<accession>A0A4V4N7R3</accession>
<evidence type="ECO:0000256" key="13">
    <source>
        <dbReference type="PIRSR" id="PIRSR036893-52"/>
    </source>
</evidence>
<evidence type="ECO:0000256" key="9">
    <source>
        <dbReference type="ARBA" id="ARBA00023288"/>
    </source>
</evidence>
<evidence type="ECO:0000256" key="12">
    <source>
        <dbReference type="PIRNR" id="PIRNR036893"/>
    </source>
</evidence>
<feature type="domain" description="Lipocalin/cytosolic fatty-acid binding" evidence="14">
    <location>
        <begin position="38"/>
        <end position="175"/>
    </location>
</feature>
<evidence type="ECO:0000256" key="3">
    <source>
        <dbReference type="ARBA" id="ARBA00011738"/>
    </source>
</evidence>
<dbReference type="SUPFAM" id="SSF50814">
    <property type="entry name" value="Lipocalins"/>
    <property type="match status" value="1"/>
</dbReference>
<dbReference type="PANTHER" id="PTHR10612:SF34">
    <property type="entry name" value="APOLIPOPROTEIN D"/>
    <property type="match status" value="1"/>
</dbReference>
<dbReference type="InterPro" id="IPR047202">
    <property type="entry name" value="Lipocalin_Blc-like_dom"/>
</dbReference>
<keyword evidence="9 12" id="KW-0449">Lipoprotein</keyword>
<evidence type="ECO:0000256" key="5">
    <source>
        <dbReference type="ARBA" id="ARBA00023121"/>
    </source>
</evidence>
<comment type="function">
    <text evidence="10 12">Involved in the storage or transport of lipids necessary for membrane maintenance under stressful conditions. Displays a binding preference for lysophospholipids.</text>
</comment>
<reference evidence="15 16" key="1">
    <citation type="submission" date="2019-04" db="EMBL/GenBank/DDBJ databases">
        <title>Crenobacter sp. nov.</title>
        <authorList>
            <person name="Shi S."/>
        </authorList>
    </citation>
    <scope>NUCLEOTIDE SEQUENCE [LARGE SCALE GENOMIC DNA]</scope>
    <source>
        <strain evidence="15 16">GY 70310</strain>
    </source>
</reference>
<dbReference type="OrthoDB" id="9793905at2"/>
<dbReference type="PROSITE" id="PS00213">
    <property type="entry name" value="LIPOCALIN"/>
    <property type="match status" value="1"/>
</dbReference>